<keyword evidence="2" id="KW-1185">Reference proteome</keyword>
<protein>
    <submittedName>
        <fullName evidence="1">Uncharacterized protein</fullName>
    </submittedName>
</protein>
<dbReference type="Proteomes" id="UP000622166">
    <property type="component" value="Unassembled WGS sequence"/>
</dbReference>
<dbReference type="AlphaFoldDB" id="A0A918Q0L7"/>
<reference evidence="1" key="2">
    <citation type="submission" date="2020-09" db="EMBL/GenBank/DDBJ databases">
        <authorList>
            <person name="Sun Q."/>
            <person name="Ohkuma M."/>
        </authorList>
    </citation>
    <scope>NUCLEOTIDE SEQUENCE</scope>
    <source>
        <strain evidence="1">JCM 4815</strain>
    </source>
</reference>
<reference evidence="1" key="1">
    <citation type="journal article" date="2014" name="Int. J. Syst. Evol. Microbiol.">
        <title>Complete genome sequence of Corynebacterium casei LMG S-19264T (=DSM 44701T), isolated from a smear-ripened cheese.</title>
        <authorList>
            <consortium name="US DOE Joint Genome Institute (JGI-PGF)"/>
            <person name="Walter F."/>
            <person name="Albersmeier A."/>
            <person name="Kalinowski J."/>
            <person name="Ruckert C."/>
        </authorList>
    </citation>
    <scope>NUCLEOTIDE SEQUENCE</scope>
    <source>
        <strain evidence="1">JCM 4815</strain>
    </source>
</reference>
<dbReference type="RefSeq" id="WP_189864322.1">
    <property type="nucleotide sequence ID" value="NZ_BMVW01000014.1"/>
</dbReference>
<sequence length="87" mass="9198">MSAVPSPLIPPPITATRATDLPFASCCGRKDGRLSAATAGCWTHATASGADRIAIKDALDTIAEILIAHLREEILTAHLREDAFETD</sequence>
<evidence type="ECO:0000313" key="1">
    <source>
        <dbReference type="EMBL" id="GGZ29593.1"/>
    </source>
</evidence>
<gene>
    <name evidence="1" type="ORF">GCM10010365_57440</name>
</gene>
<proteinExistence type="predicted"/>
<comment type="caution">
    <text evidence="1">The sequence shown here is derived from an EMBL/GenBank/DDBJ whole genome shotgun (WGS) entry which is preliminary data.</text>
</comment>
<name>A0A918Q0L7_9ACTN</name>
<dbReference type="EMBL" id="BMVW01000014">
    <property type="protein sequence ID" value="GGZ29593.1"/>
    <property type="molecule type" value="Genomic_DNA"/>
</dbReference>
<organism evidence="1 2">
    <name type="scientific">Streptomyces poonensis</name>
    <dbReference type="NCBI Taxonomy" id="68255"/>
    <lineage>
        <taxon>Bacteria</taxon>
        <taxon>Bacillati</taxon>
        <taxon>Actinomycetota</taxon>
        <taxon>Actinomycetes</taxon>
        <taxon>Kitasatosporales</taxon>
        <taxon>Streptomycetaceae</taxon>
        <taxon>Streptomyces</taxon>
    </lineage>
</organism>
<evidence type="ECO:0000313" key="2">
    <source>
        <dbReference type="Proteomes" id="UP000622166"/>
    </source>
</evidence>
<accession>A0A918Q0L7</accession>